<evidence type="ECO:0000256" key="2">
    <source>
        <dbReference type="ARBA" id="ARBA00023136"/>
    </source>
</evidence>
<protein>
    <submittedName>
        <fullName evidence="5">TonB-dependent receptor</fullName>
    </submittedName>
</protein>
<dbReference type="InterPro" id="IPR036942">
    <property type="entry name" value="Beta-barrel_TonB_sf"/>
</dbReference>
<accession>A0A4V1N3P9</accession>
<evidence type="ECO:0000313" key="5">
    <source>
        <dbReference type="EMBL" id="RXR29426.1"/>
    </source>
</evidence>
<gene>
    <name evidence="5" type="ORF">EQG68_13145</name>
</gene>
<evidence type="ECO:0000313" key="6">
    <source>
        <dbReference type="Proteomes" id="UP000289734"/>
    </source>
</evidence>
<evidence type="ECO:0000256" key="3">
    <source>
        <dbReference type="ARBA" id="ARBA00023237"/>
    </source>
</evidence>
<proteinExistence type="predicted"/>
<keyword evidence="3" id="KW-0998">Cell outer membrane</keyword>
<dbReference type="Gene3D" id="2.40.170.20">
    <property type="entry name" value="TonB-dependent receptor, beta-barrel domain"/>
    <property type="match status" value="1"/>
</dbReference>
<dbReference type="EMBL" id="SBKQ01000014">
    <property type="protein sequence ID" value="RXR29426.1"/>
    <property type="molecule type" value="Genomic_DNA"/>
</dbReference>
<reference evidence="6" key="1">
    <citation type="submission" date="2019-01" db="EMBL/GenBank/DDBJ databases">
        <title>Cytophagaceae bacterium strain CAR-16.</title>
        <authorList>
            <person name="Chen W.-M."/>
        </authorList>
    </citation>
    <scope>NUCLEOTIDE SEQUENCE [LARGE SCALE GENOMIC DNA]</scope>
    <source>
        <strain evidence="6">ICH-30</strain>
    </source>
</reference>
<organism evidence="5 6">
    <name type="scientific">Flavobacterium piscinae</name>
    <dbReference type="NCBI Taxonomy" id="2506424"/>
    <lineage>
        <taxon>Bacteria</taxon>
        <taxon>Pseudomonadati</taxon>
        <taxon>Bacteroidota</taxon>
        <taxon>Flavobacteriia</taxon>
        <taxon>Flavobacteriales</taxon>
        <taxon>Flavobacteriaceae</taxon>
        <taxon>Flavobacterium</taxon>
    </lineage>
</organism>
<dbReference type="InterPro" id="IPR037066">
    <property type="entry name" value="Plug_dom_sf"/>
</dbReference>
<comment type="subcellular location">
    <subcellularLocation>
        <location evidence="1">Cell outer membrane</location>
    </subcellularLocation>
</comment>
<name>A0A4V1N3P9_9FLAO</name>
<dbReference type="Proteomes" id="UP000289734">
    <property type="component" value="Unassembled WGS sequence"/>
</dbReference>
<dbReference type="RefSeq" id="WP_129465352.1">
    <property type="nucleotide sequence ID" value="NZ_SBKQ01000014.1"/>
</dbReference>
<keyword evidence="5" id="KW-0675">Receptor</keyword>
<dbReference type="SUPFAM" id="SSF56935">
    <property type="entry name" value="Porins"/>
    <property type="match status" value="1"/>
</dbReference>
<keyword evidence="2" id="KW-0472">Membrane</keyword>
<evidence type="ECO:0000259" key="4">
    <source>
        <dbReference type="Pfam" id="PF07715"/>
    </source>
</evidence>
<dbReference type="AlphaFoldDB" id="A0A4V1N3P9"/>
<sequence length="848" mass="96971">MNVKQWGFALLCFFLWVLPLWSQDQGQALPLKEILIAIEQQHNVTFNYIEQEIIVFNIPAPNPSTTIEQKIDYIQTQTKLRFKFINDQIITISNNQKLDKPLCGYLVDSESNLPVFNATIRISGTNVFVLSDEKGFFQLPVVSSNPIEISHVSYASKTVLVNEIYVDNCPTFPLNLTVQELEEVVAQVYLTTGIRKKTEGTFEIKPKKFGILPGLVEPDVLQTMQQIPGIISTDETIANVNVRGGTHDQNLFLWNGIRLFQTGHFFGLISALNPNLAHTIQLSKNGSSAFYGESVSSVIDISSRSNSVENTSSTIGVNMINAELYTKVKTGEKSSVEVAARRSFTDMLASPTYKNYFNRIFQNTEVIDVTNNQDINYNHEEDFYFYDVTLQYHQKIGQKSELFFDALAISNELTFNESTLVNNQTLARNSQLNQQTLGGNVTWKTNWNAKNSSELSIYSSYYQLDANNQSVENNQILLQENTVLDNGIRLKNSHQLSETVRLTNGYQYNEIGIRSFDDINIPQFTRTVKEVLRSHALIAEIDYRSKNNRLFTRLGARGNYFEKWSLLLLEPRLHLNYALTDHLNVELSGEQKNQTASQIIDLQQDFLGVEKRRWVLANNESIPIQQSNQASLGFVFRKNNWLIHPEAFYKKVEGITSSAQGFQNQLEFVKVIGQYEVYGVELLIQKQINQFTAWFNYSFNNNDYTFEGYLPPQFANNFEVNHSMAFGATYQWNNLKVALGSKWFTGRPNTIPLSNEPIFPTPDNPEIVYSRPNQENLDDYFQVNFSTAYSVELGKKTNLFMGVSVLNLFNQHNIINRFYRLNPDSNAIEEVNTYSLELTPNAFLKLNF</sequence>
<keyword evidence="6" id="KW-1185">Reference proteome</keyword>
<dbReference type="InterPro" id="IPR008969">
    <property type="entry name" value="CarboxyPept-like_regulatory"/>
</dbReference>
<comment type="caution">
    <text evidence="5">The sequence shown here is derived from an EMBL/GenBank/DDBJ whole genome shotgun (WGS) entry which is preliminary data.</text>
</comment>
<evidence type="ECO:0000256" key="1">
    <source>
        <dbReference type="ARBA" id="ARBA00004442"/>
    </source>
</evidence>
<dbReference type="Gene3D" id="2.170.130.10">
    <property type="entry name" value="TonB-dependent receptor, plug domain"/>
    <property type="match status" value="1"/>
</dbReference>
<feature type="domain" description="TonB-dependent receptor plug" evidence="4">
    <location>
        <begin position="219"/>
        <end position="294"/>
    </location>
</feature>
<dbReference type="GO" id="GO:0009279">
    <property type="term" value="C:cell outer membrane"/>
    <property type="evidence" value="ECO:0007669"/>
    <property type="project" value="UniProtKB-SubCell"/>
</dbReference>
<dbReference type="Pfam" id="PF07715">
    <property type="entry name" value="Plug"/>
    <property type="match status" value="1"/>
</dbReference>
<dbReference type="InterPro" id="IPR012910">
    <property type="entry name" value="Plug_dom"/>
</dbReference>
<dbReference type="OrthoDB" id="9803050at2"/>
<dbReference type="SUPFAM" id="SSF49464">
    <property type="entry name" value="Carboxypeptidase regulatory domain-like"/>
    <property type="match status" value="1"/>
</dbReference>